<dbReference type="NCBIfam" id="TIGR00566">
    <property type="entry name" value="trpG_papA"/>
    <property type="match status" value="1"/>
</dbReference>
<dbReference type="Proteomes" id="UP000528608">
    <property type="component" value="Unassembled WGS sequence"/>
</dbReference>
<reference evidence="13" key="2">
    <citation type="submission" date="2015-07" db="EMBL/GenBank/DDBJ databases">
        <authorList>
            <person name="Graham D.E."/>
            <person name="Giannone R.J."/>
            <person name="Gulvik C.A."/>
            <person name="Hettich R.L."/>
            <person name="Klingeman D.M."/>
            <person name="Mahan K.M."/>
            <person name="Parry R.J."/>
            <person name="Spain J.C."/>
        </authorList>
    </citation>
    <scope>NUCLEOTIDE SEQUENCE [LARGE SCALE GENOMIC DNA]</scope>
    <source>
        <strain evidence="13">ATCC 27428</strain>
    </source>
</reference>
<dbReference type="Proteomes" id="UP000235945">
    <property type="component" value="Unassembled WGS sequence"/>
</dbReference>
<evidence type="ECO:0000256" key="6">
    <source>
        <dbReference type="ARBA" id="ARBA00072983"/>
    </source>
</evidence>
<dbReference type="EMBL" id="LGUI01000004">
    <property type="protein sequence ID" value="PNE33023.1"/>
    <property type="molecule type" value="Genomic_DNA"/>
</dbReference>
<evidence type="ECO:0000256" key="5">
    <source>
        <dbReference type="ARBA" id="ARBA00052789"/>
    </source>
</evidence>
<dbReference type="CDD" id="cd01743">
    <property type="entry name" value="GATase1_Anthranilate_Synthase"/>
    <property type="match status" value="1"/>
</dbReference>
<keyword evidence="11" id="KW-0032">Aminotransferase</keyword>
<feature type="domain" description="Chorismate-utilising enzyme C-terminal" evidence="9">
    <location>
        <begin position="427"/>
        <end position="681"/>
    </location>
</feature>
<dbReference type="InterPro" id="IPR029062">
    <property type="entry name" value="Class_I_gatase-like"/>
</dbReference>
<organism evidence="12 13">
    <name type="scientific">Streptomyces eurocidicus</name>
    <name type="common">Streptoverticillium eurocidicus</name>
    <dbReference type="NCBI Taxonomy" id="66423"/>
    <lineage>
        <taxon>Bacteria</taxon>
        <taxon>Bacillati</taxon>
        <taxon>Actinomycetota</taxon>
        <taxon>Actinomycetes</taxon>
        <taxon>Kitasatosporales</taxon>
        <taxon>Streptomycetaceae</taxon>
        <taxon>Streptomyces</taxon>
    </lineage>
</organism>
<evidence type="ECO:0000259" key="10">
    <source>
        <dbReference type="Pfam" id="PF04715"/>
    </source>
</evidence>
<dbReference type="InterPro" id="IPR005801">
    <property type="entry name" value="ADC_synthase"/>
</dbReference>
<evidence type="ECO:0000313" key="14">
    <source>
        <dbReference type="Proteomes" id="UP000528608"/>
    </source>
</evidence>
<dbReference type="PRINTS" id="PR00099">
    <property type="entry name" value="CPSGATASE"/>
</dbReference>
<dbReference type="GO" id="GO:0009396">
    <property type="term" value="P:folic acid-containing compound biosynthetic process"/>
    <property type="evidence" value="ECO:0007669"/>
    <property type="project" value="InterPro"/>
</dbReference>
<keyword evidence="3 11" id="KW-0808">Transferase</keyword>
<dbReference type="GO" id="GO:0005737">
    <property type="term" value="C:cytoplasm"/>
    <property type="evidence" value="ECO:0007669"/>
    <property type="project" value="TreeGrafter"/>
</dbReference>
<dbReference type="PRINTS" id="PR00097">
    <property type="entry name" value="ANTSNTHASEII"/>
</dbReference>
<proteinExistence type="inferred from homology"/>
<dbReference type="Pfam" id="PF00425">
    <property type="entry name" value="Chorismate_bind"/>
    <property type="match status" value="1"/>
</dbReference>
<evidence type="ECO:0000256" key="3">
    <source>
        <dbReference type="ARBA" id="ARBA00022679"/>
    </source>
</evidence>
<comment type="caution">
    <text evidence="12">The sequence shown here is derived from an EMBL/GenBank/DDBJ whole genome shotgun (WGS) entry which is preliminary data.</text>
</comment>
<evidence type="ECO:0000256" key="2">
    <source>
        <dbReference type="ARBA" id="ARBA00013139"/>
    </source>
</evidence>
<dbReference type="Pfam" id="PF00117">
    <property type="entry name" value="GATase"/>
    <property type="match status" value="1"/>
</dbReference>
<comment type="similarity">
    <text evidence="1">In the C-terminal section; belongs to the anthranilate synthase component I family.</text>
</comment>
<evidence type="ECO:0000256" key="7">
    <source>
        <dbReference type="ARBA" id="ARBA00083979"/>
    </source>
</evidence>
<dbReference type="Gene3D" id="3.40.50.880">
    <property type="match status" value="1"/>
</dbReference>
<dbReference type="InterPro" id="IPR006221">
    <property type="entry name" value="TrpG/PapA_dom"/>
</dbReference>
<feature type="domain" description="Anthranilate synthase component I N-terminal" evidence="10">
    <location>
        <begin position="247"/>
        <end position="377"/>
    </location>
</feature>
<reference evidence="11 14" key="3">
    <citation type="submission" date="2020-08" db="EMBL/GenBank/DDBJ databases">
        <title>Genomic Encyclopedia of Type Strains, Phase III (KMG-III): the genomes of soil and plant-associated and newly described type strains.</title>
        <authorList>
            <person name="Whitman W."/>
        </authorList>
    </citation>
    <scope>NUCLEOTIDE SEQUENCE [LARGE SCALE GENOMIC DNA]</scope>
    <source>
        <strain evidence="11 14">CECT 3259</strain>
    </source>
</reference>
<evidence type="ECO:0000313" key="11">
    <source>
        <dbReference type="EMBL" id="MBB5122121.1"/>
    </source>
</evidence>
<dbReference type="FunFam" id="3.40.50.880:FF:000003">
    <property type="entry name" value="Anthranilate synthase component II"/>
    <property type="match status" value="1"/>
</dbReference>
<dbReference type="PROSITE" id="PS51273">
    <property type="entry name" value="GATASE_TYPE_1"/>
    <property type="match status" value="1"/>
</dbReference>
<comment type="catalytic activity">
    <reaction evidence="5">
        <text>chorismate + L-glutamine = 4-amino-4-deoxychorismate + L-glutamate</text>
        <dbReference type="Rhea" id="RHEA:11672"/>
        <dbReference type="ChEBI" id="CHEBI:29748"/>
        <dbReference type="ChEBI" id="CHEBI:29985"/>
        <dbReference type="ChEBI" id="CHEBI:58359"/>
        <dbReference type="ChEBI" id="CHEBI:58406"/>
        <dbReference type="EC" id="2.6.1.85"/>
    </reaction>
    <physiologicalReaction direction="left-to-right" evidence="5">
        <dbReference type="Rhea" id="RHEA:11673"/>
    </physiologicalReaction>
</comment>
<dbReference type="GO" id="GO:0046820">
    <property type="term" value="F:4-amino-4-deoxychorismate synthase activity"/>
    <property type="evidence" value="ECO:0007669"/>
    <property type="project" value="UniProtKB-EC"/>
</dbReference>
<dbReference type="InterPro" id="IPR017926">
    <property type="entry name" value="GATASE"/>
</dbReference>
<dbReference type="InterPro" id="IPR015890">
    <property type="entry name" value="Chorismate_C"/>
</dbReference>
<evidence type="ECO:0000256" key="4">
    <source>
        <dbReference type="ARBA" id="ARBA00022962"/>
    </source>
</evidence>
<evidence type="ECO:0000313" key="12">
    <source>
        <dbReference type="EMBL" id="PNE33023.1"/>
    </source>
</evidence>
<dbReference type="OrthoDB" id="3518032at2"/>
<dbReference type="AlphaFoldDB" id="A0A2N8NW69"/>
<accession>A0A2N8NW69</accession>
<dbReference type="PANTHER" id="PTHR11236">
    <property type="entry name" value="AMINOBENZOATE/ANTHRANILATE SYNTHASE"/>
    <property type="match status" value="1"/>
</dbReference>
<dbReference type="EMBL" id="JACHJF010000024">
    <property type="protein sequence ID" value="MBB5122121.1"/>
    <property type="molecule type" value="Genomic_DNA"/>
</dbReference>
<sequence>MRTLLVDNYDSFTYNLFHYLAEVNGREPEVVANDDPAWRTAHLTAFDNVVLSPGPGNPERAADFGICREIVETGGLPTLGVCLGHQGIASVFGGEVGRAPEPCHGRVSPVLHDGSELFRGLPSPFRVVRYHSLAVRALPSALEATAWTADGVVMGLRHRELPLWGVQFHPESVNSAYGHQLLRNFRALTEKHGRSGVRRLVPPAATPAAVVPPPPAVTPAPAAPRRLRVLAAALPTRWDDEAAFDHLFRRGPYGYWLDSSRRDERQGRFSIMGDASGPLSRVASADVESSTVTVRSRHTTEVVTGEFLDWLDRDLRAARTTVPDLPFDFALGWVGYLGYGLKAECGGDRAHPAEEPDATMVFADRALVFDHATATTHLLALAEDGDERAARSWMDATARRLTALAGAPARPTEPPAPLGALRLRHDRAAYLGLIDECLREIAAGETYEVCLTNMAEVPGTIDPWSGYRLLRRTSPAPFGALLSFGALSVLSTSPERFLRVDREGLAESRPIKGTRPRGTTPEEDAALADDLRTSEKDRAENLMIVDLVRNDLGRCARVGTVEAKEIFQVESYAKAHQLVSTVRARLRPDRSTVECVRAAFPPGSMTGAPKIRTMRVIDRLEAGPRGVYSGAIGYFSLTGAADLSVVIRTAVITPGRVRYGVGGAIIALSDPGEEYEETAVKAAPMTALTGTDFPERRRGSVRV</sequence>
<dbReference type="PANTHER" id="PTHR11236:SF18">
    <property type="entry name" value="AMINODEOXYCHORISMATE SYNTHASE"/>
    <property type="match status" value="1"/>
</dbReference>
<evidence type="ECO:0000259" key="9">
    <source>
        <dbReference type="Pfam" id="PF00425"/>
    </source>
</evidence>
<feature type="domain" description="Glutamine amidotransferase" evidence="8">
    <location>
        <begin position="4"/>
        <end position="185"/>
    </location>
</feature>
<protein>
    <recommendedName>
        <fullName evidence="6">Aminodeoxychorismate synthase</fullName>
        <ecNumber evidence="2">2.6.1.85</ecNumber>
    </recommendedName>
    <alternativeName>
        <fullName evidence="7">4-amino-4-deoxychorismate synthase</fullName>
    </alternativeName>
</protein>
<dbReference type="InterPro" id="IPR005802">
    <property type="entry name" value="ADC_synth_comp_1"/>
</dbReference>
<evidence type="ECO:0000259" key="8">
    <source>
        <dbReference type="Pfam" id="PF00117"/>
    </source>
</evidence>
<dbReference type="PRINTS" id="PR00096">
    <property type="entry name" value="GATASE"/>
</dbReference>
<dbReference type="SUPFAM" id="SSF56322">
    <property type="entry name" value="ADC synthase"/>
    <property type="match status" value="1"/>
</dbReference>
<keyword evidence="4" id="KW-0315">Glutamine amidotransferase</keyword>
<dbReference type="NCBIfam" id="TIGR00553">
    <property type="entry name" value="pabB"/>
    <property type="match status" value="1"/>
</dbReference>
<dbReference type="GO" id="GO:0000162">
    <property type="term" value="P:L-tryptophan biosynthetic process"/>
    <property type="evidence" value="ECO:0007669"/>
    <property type="project" value="TreeGrafter"/>
</dbReference>
<evidence type="ECO:0000313" key="13">
    <source>
        <dbReference type="Proteomes" id="UP000235945"/>
    </source>
</evidence>
<dbReference type="InterPro" id="IPR019999">
    <property type="entry name" value="Anth_synth_I-like"/>
</dbReference>
<dbReference type="InterPro" id="IPR006805">
    <property type="entry name" value="Anth_synth_I_N"/>
</dbReference>
<evidence type="ECO:0000256" key="1">
    <source>
        <dbReference type="ARBA" id="ARBA00005970"/>
    </source>
</evidence>
<reference evidence="12" key="1">
    <citation type="submission" date="2015-07" db="EMBL/GenBank/DDBJ databases">
        <authorList>
            <person name="Noorani M."/>
        </authorList>
    </citation>
    <scope>NUCLEOTIDE SEQUENCE [LARGE SCALE GENOMIC DNA]</scope>
    <source>
        <strain evidence="12">ATCC 27428</strain>
    </source>
</reference>
<dbReference type="GO" id="GO:0008153">
    <property type="term" value="P:4-aminobenzoate biosynthetic process"/>
    <property type="evidence" value="ECO:0007669"/>
    <property type="project" value="TreeGrafter"/>
</dbReference>
<dbReference type="Pfam" id="PF04715">
    <property type="entry name" value="Anth_synt_I_N"/>
    <property type="match status" value="1"/>
</dbReference>
<dbReference type="EC" id="2.6.1.85" evidence="2"/>
<gene>
    <name evidence="12" type="ORF">AF335_16230</name>
    <name evidence="11" type="ORF">FHS36_005592</name>
</gene>
<dbReference type="Gene3D" id="3.60.120.10">
    <property type="entry name" value="Anthranilate synthase"/>
    <property type="match status" value="1"/>
</dbReference>
<name>A0A2N8NW69_STREU</name>
<dbReference type="RefSeq" id="WP_102919139.1">
    <property type="nucleotide sequence ID" value="NZ_JACHJF010000024.1"/>
</dbReference>
<dbReference type="SUPFAM" id="SSF52317">
    <property type="entry name" value="Class I glutamine amidotransferase-like"/>
    <property type="match status" value="1"/>
</dbReference>
<keyword evidence="13" id="KW-1185">Reference proteome</keyword>